<gene>
    <name evidence="3" type="primary">LOC113052492</name>
</gene>
<dbReference type="OrthoDB" id="10679717at2759"/>
<dbReference type="AlphaFoldDB" id="A0A6P6KK95"/>
<dbReference type="KEGG" id="caua:113052492"/>
<dbReference type="GeneID" id="113052492"/>
<keyword evidence="2" id="KW-1185">Reference proteome</keyword>
<evidence type="ECO:0000313" key="2">
    <source>
        <dbReference type="Proteomes" id="UP000515129"/>
    </source>
</evidence>
<proteinExistence type="predicted"/>
<dbReference type="Proteomes" id="UP000515129">
    <property type="component" value="Chromosome 32"/>
</dbReference>
<dbReference type="RefSeq" id="XP_026072698.1">
    <property type="nucleotide sequence ID" value="XM_026216913.1"/>
</dbReference>
<feature type="region of interest" description="Disordered" evidence="1">
    <location>
        <begin position="192"/>
        <end position="220"/>
    </location>
</feature>
<reference evidence="3" key="1">
    <citation type="submission" date="2025-08" db="UniProtKB">
        <authorList>
            <consortium name="RefSeq"/>
        </authorList>
    </citation>
    <scope>IDENTIFICATION</scope>
    <source>
        <strain evidence="3">Wakin</strain>
        <tissue evidence="3">Muscle</tissue>
    </source>
</reference>
<evidence type="ECO:0000313" key="3">
    <source>
        <dbReference type="RefSeq" id="XP_026072698.1"/>
    </source>
</evidence>
<sequence>MLRSSTCLAIGSDHTYPPVLSRAQRWVSNSADLGEKVADPALTSVRSALISFFPFQPPEPIPSSVQNPRLHHPQALCMYLRRVSWLFPSQAHWLFESQAHQLRCCQAHCLWLSQVHWPPNSNITKGGGGGGGGGLFTSLIPAPELTPVLAQAPELSCSSRAPSSARSSRVQPRIPYFPQENLEGVHIPMAKPAKATEDPPPESPDPPWTRESPAQPWQPELPALPWLLELPGPPLGPALCPRWYC</sequence>
<name>A0A6P6KK95_CARAU</name>
<accession>A0A6P6KK95</accession>
<protein>
    <submittedName>
        <fullName evidence="3">Uncharacterized protein LOC113052492</fullName>
    </submittedName>
</protein>
<evidence type="ECO:0000256" key="1">
    <source>
        <dbReference type="SAM" id="MobiDB-lite"/>
    </source>
</evidence>
<organism evidence="2 3">
    <name type="scientific">Carassius auratus</name>
    <name type="common">Goldfish</name>
    <dbReference type="NCBI Taxonomy" id="7957"/>
    <lineage>
        <taxon>Eukaryota</taxon>
        <taxon>Metazoa</taxon>
        <taxon>Chordata</taxon>
        <taxon>Craniata</taxon>
        <taxon>Vertebrata</taxon>
        <taxon>Euteleostomi</taxon>
        <taxon>Actinopterygii</taxon>
        <taxon>Neopterygii</taxon>
        <taxon>Teleostei</taxon>
        <taxon>Ostariophysi</taxon>
        <taxon>Cypriniformes</taxon>
        <taxon>Cyprinidae</taxon>
        <taxon>Cyprininae</taxon>
        <taxon>Carassius</taxon>
    </lineage>
</organism>